<keyword evidence="11" id="KW-1185">Reference proteome</keyword>
<gene>
    <name evidence="10" type="ORF">ACFPM3_32780</name>
</gene>
<comment type="subcellular location">
    <subcellularLocation>
        <location evidence="1">Cell membrane</location>
        <topology evidence="1">Multi-pass membrane protein</topology>
    </subcellularLocation>
</comment>
<name>A0ABV9XR07_9ACTN</name>
<keyword evidence="10" id="KW-0328">Glycosyltransferase</keyword>
<evidence type="ECO:0000256" key="6">
    <source>
        <dbReference type="ARBA" id="ARBA00023136"/>
    </source>
</evidence>
<feature type="transmembrane region" description="Helical" evidence="9">
    <location>
        <begin position="268"/>
        <end position="289"/>
    </location>
</feature>
<keyword evidence="6 9" id="KW-0472">Membrane</keyword>
<keyword evidence="5 9" id="KW-1133">Transmembrane helix</keyword>
<evidence type="ECO:0000256" key="7">
    <source>
        <dbReference type="ARBA" id="ARBA00024033"/>
    </source>
</evidence>
<sequence length="404" mass="42770">MTTYRPGAPHRPPPPLADRGRRPRPLPLTAVWLLTRAGMLLLLRYDDLGIGAVGLEVHGVYRRWYDQLAGGSFPAGDVTWQYPPGAGLVVLSPGLLPWLTYFQAFVALTLLADAAVTLLLARAGGGAWLWTAGLPLLLHLPLARYDVQVTALAVAGLLAVRAGRPRLGGVLAGLGTLVKVWPALTLLGAPPGRTTRRAWTSAALAAAAGLAVPALAFPHALDFLRHQGGRGVQIESLGGTALMVARLAGWPGRVEYRYGAFEFTGPQVAVVAQLSLLLTVAALGWLVAWRVGARRWTAATAADAALTAVLLFTVTSRVISPQYLVWLLGLGAVCLTSRHTVLRPVVLLLLPAAALSSLAYPVLYVDLLRVTPAACAVMVARNGLLAAATVLACRRLWRAARRGT</sequence>
<evidence type="ECO:0000256" key="4">
    <source>
        <dbReference type="ARBA" id="ARBA00022692"/>
    </source>
</evidence>
<dbReference type="Proteomes" id="UP001595829">
    <property type="component" value="Unassembled WGS sequence"/>
</dbReference>
<dbReference type="RefSeq" id="WP_345691415.1">
    <property type="nucleotide sequence ID" value="NZ_BAABIT010000001.1"/>
</dbReference>
<comment type="similarity">
    <text evidence="7">Belongs to the glycosyltransferase 87 family.</text>
</comment>
<dbReference type="InterPro" id="IPR018584">
    <property type="entry name" value="GT87"/>
</dbReference>
<keyword evidence="4 9" id="KW-0812">Transmembrane</keyword>
<dbReference type="GO" id="GO:0016757">
    <property type="term" value="F:glycosyltransferase activity"/>
    <property type="evidence" value="ECO:0007669"/>
    <property type="project" value="UniProtKB-KW"/>
</dbReference>
<feature type="transmembrane region" description="Helical" evidence="9">
    <location>
        <begin position="199"/>
        <end position="221"/>
    </location>
</feature>
<protein>
    <submittedName>
        <fullName evidence="10">Glycosyltransferase family 87 protein</fullName>
        <ecNumber evidence="10">2.4.-.-</ecNumber>
    </submittedName>
</protein>
<evidence type="ECO:0000256" key="5">
    <source>
        <dbReference type="ARBA" id="ARBA00022989"/>
    </source>
</evidence>
<evidence type="ECO:0000313" key="10">
    <source>
        <dbReference type="EMBL" id="MFC5026924.1"/>
    </source>
</evidence>
<feature type="transmembrane region" description="Helical" evidence="9">
    <location>
        <begin position="370"/>
        <end position="393"/>
    </location>
</feature>
<dbReference type="EMBL" id="JBHSJD010000027">
    <property type="protein sequence ID" value="MFC5026924.1"/>
    <property type="molecule type" value="Genomic_DNA"/>
</dbReference>
<comment type="caution">
    <text evidence="10">The sequence shown here is derived from an EMBL/GenBank/DDBJ whole genome shotgun (WGS) entry which is preliminary data.</text>
</comment>
<evidence type="ECO:0000256" key="9">
    <source>
        <dbReference type="SAM" id="Phobius"/>
    </source>
</evidence>
<dbReference type="EC" id="2.4.-.-" evidence="10"/>
<feature type="region of interest" description="Disordered" evidence="8">
    <location>
        <begin position="1"/>
        <end position="22"/>
    </location>
</feature>
<feature type="transmembrane region" description="Helical" evidence="9">
    <location>
        <begin position="167"/>
        <end position="187"/>
    </location>
</feature>
<organism evidence="10 11">
    <name type="scientific">Streptomyces coeruleoprunus</name>
    <dbReference type="NCBI Taxonomy" id="285563"/>
    <lineage>
        <taxon>Bacteria</taxon>
        <taxon>Bacillati</taxon>
        <taxon>Actinomycetota</taxon>
        <taxon>Actinomycetes</taxon>
        <taxon>Kitasatosporales</taxon>
        <taxon>Streptomycetaceae</taxon>
        <taxon>Streptomyces</taxon>
    </lineage>
</organism>
<keyword evidence="3 10" id="KW-0808">Transferase</keyword>
<evidence type="ECO:0000256" key="3">
    <source>
        <dbReference type="ARBA" id="ARBA00022679"/>
    </source>
</evidence>
<proteinExistence type="inferred from homology"/>
<feature type="transmembrane region" description="Helical" evidence="9">
    <location>
        <begin position="345"/>
        <end position="364"/>
    </location>
</feature>
<accession>A0ABV9XR07</accession>
<dbReference type="Pfam" id="PF09594">
    <property type="entry name" value="GT87"/>
    <property type="match status" value="1"/>
</dbReference>
<feature type="transmembrane region" description="Helical" evidence="9">
    <location>
        <begin position="127"/>
        <end position="147"/>
    </location>
</feature>
<reference evidence="11" key="1">
    <citation type="journal article" date="2019" name="Int. J. Syst. Evol. Microbiol.">
        <title>The Global Catalogue of Microorganisms (GCM) 10K type strain sequencing project: providing services to taxonomists for standard genome sequencing and annotation.</title>
        <authorList>
            <consortium name="The Broad Institute Genomics Platform"/>
            <consortium name="The Broad Institute Genome Sequencing Center for Infectious Disease"/>
            <person name="Wu L."/>
            <person name="Ma J."/>
        </authorList>
    </citation>
    <scope>NUCLEOTIDE SEQUENCE [LARGE SCALE GENOMIC DNA]</scope>
    <source>
        <strain evidence="11">CGMCC 4.1648</strain>
    </source>
</reference>
<keyword evidence="2" id="KW-1003">Cell membrane</keyword>
<evidence type="ECO:0000313" key="11">
    <source>
        <dbReference type="Proteomes" id="UP001595829"/>
    </source>
</evidence>
<evidence type="ECO:0000256" key="2">
    <source>
        <dbReference type="ARBA" id="ARBA00022475"/>
    </source>
</evidence>
<feature type="transmembrane region" description="Helical" evidence="9">
    <location>
        <begin position="98"/>
        <end position="120"/>
    </location>
</feature>
<evidence type="ECO:0000256" key="8">
    <source>
        <dbReference type="SAM" id="MobiDB-lite"/>
    </source>
</evidence>
<evidence type="ECO:0000256" key="1">
    <source>
        <dbReference type="ARBA" id="ARBA00004651"/>
    </source>
</evidence>